<dbReference type="FunCoup" id="A0A671ETJ8">
    <property type="interactions" value="1609"/>
</dbReference>
<dbReference type="OMA" id="FCLEYEG"/>
<dbReference type="GeneTree" id="ENSGT00390000001901"/>
<reference evidence="3" key="5">
    <citation type="submission" date="2025-09" db="UniProtKB">
        <authorList>
            <consortium name="Ensembl"/>
        </authorList>
    </citation>
    <scope>IDENTIFICATION</scope>
</reference>
<evidence type="ECO:0000256" key="1">
    <source>
        <dbReference type="ARBA" id="ARBA00006905"/>
    </source>
</evidence>
<dbReference type="PANTHER" id="PTHR34256:SF1">
    <property type="entry name" value="UPF0561 PROTEIN C2ORF68"/>
    <property type="match status" value="1"/>
</dbReference>
<gene>
    <name evidence="3" type="primary">C2orf68</name>
</gene>
<reference evidence="3" key="4">
    <citation type="submission" date="2025-08" db="UniProtKB">
        <authorList>
            <consortium name="Ensembl"/>
        </authorList>
    </citation>
    <scope>IDENTIFICATION</scope>
</reference>
<reference evidence="3 4" key="2">
    <citation type="journal article" date="2018" name="Annu Rev Anim Biosci">
        <title>Bat Biology, Genomes, and the Bat1K Project: To Generate Chromosome-Level Genomes for All Living Bat Species.</title>
        <authorList>
            <person name="Teeling E.C."/>
            <person name="Vernes S.C."/>
            <person name="Davalos L.M."/>
            <person name="Ray D.A."/>
            <person name="Gilbert M.T.P."/>
            <person name="Myers E."/>
        </authorList>
    </citation>
    <scope>NUCLEOTIDE SEQUENCE</scope>
</reference>
<evidence type="ECO:0000256" key="2">
    <source>
        <dbReference type="SAM" id="MobiDB-lite"/>
    </source>
</evidence>
<dbReference type="InterPro" id="IPR018888">
    <property type="entry name" value="UPF0561"/>
</dbReference>
<feature type="compositionally biased region" description="Basic and acidic residues" evidence="2">
    <location>
        <begin position="53"/>
        <end position="76"/>
    </location>
</feature>
<evidence type="ECO:0000313" key="3">
    <source>
        <dbReference type="Ensembl" id="ENSRFEP00010016724.1"/>
    </source>
</evidence>
<proteinExistence type="inferred from homology"/>
<reference evidence="3 4" key="1">
    <citation type="journal article" date="2015" name="Annu Rev Anim Biosci">
        <title>The Genome 10K Project: a way forward.</title>
        <authorList>
            <person name="Koepfli K.P."/>
            <person name="Paten B."/>
            <person name="O'Brien S.J."/>
            <person name="Koepfli K.P."/>
            <person name="Paten B."/>
            <person name="Antunes A."/>
            <person name="Belov K."/>
            <person name="Bustamante C."/>
            <person name="Castoe T.A."/>
            <person name="Clawson H."/>
            <person name="Crawford A.J."/>
            <person name="Diekhans M."/>
            <person name="Distel D."/>
            <person name="Durbin R."/>
            <person name="Earl D."/>
            <person name="Fujita M.K."/>
            <person name="Gamble T."/>
            <person name="Georges A."/>
            <person name="Gemmell N."/>
            <person name="Gilbert M.T."/>
            <person name="Graves J.M."/>
            <person name="Green R.E."/>
            <person name="Hickey G."/>
            <person name="Jarvis E.D."/>
            <person name="Johnson W."/>
            <person name="Komissarov A."/>
            <person name="Korf I."/>
            <person name="Kuhn R."/>
            <person name="Larkin D.M."/>
            <person name="Lewin H."/>
            <person name="Lopez J.V."/>
            <person name="Ma J."/>
            <person name="Marques-Bonet T."/>
            <person name="Miller W."/>
            <person name="Murphy R."/>
            <person name="Pevzner P."/>
            <person name="Shapiro B."/>
            <person name="Steiner C."/>
            <person name="Tamazian G."/>
            <person name="Venkatesh B."/>
            <person name="Wang J."/>
            <person name="Wayne R."/>
            <person name="Wiley E."/>
            <person name="Yang H."/>
            <person name="Zhang G."/>
            <person name="Haussler D."/>
            <person name="Ryder O."/>
            <person name="O'Brien S.J."/>
        </authorList>
    </citation>
    <scope>NUCLEOTIDE SEQUENCE</scope>
</reference>
<organism evidence="3 4">
    <name type="scientific">Rhinolophus ferrumequinum</name>
    <name type="common">Greater horseshoe bat</name>
    <dbReference type="NCBI Taxonomy" id="59479"/>
    <lineage>
        <taxon>Eukaryota</taxon>
        <taxon>Metazoa</taxon>
        <taxon>Chordata</taxon>
        <taxon>Craniata</taxon>
        <taxon>Vertebrata</taxon>
        <taxon>Euteleostomi</taxon>
        <taxon>Mammalia</taxon>
        <taxon>Eutheria</taxon>
        <taxon>Laurasiatheria</taxon>
        <taxon>Chiroptera</taxon>
        <taxon>Yinpterochiroptera</taxon>
        <taxon>Rhinolophoidea</taxon>
        <taxon>Rhinolophidae</taxon>
        <taxon>Rhinolophinae</taxon>
        <taxon>Rhinolophus</taxon>
    </lineage>
</organism>
<dbReference type="Proteomes" id="UP000472240">
    <property type="component" value="Chromosome 13"/>
</dbReference>
<reference evidence="4" key="3">
    <citation type="submission" date="2018-12" db="EMBL/GenBank/DDBJ databases">
        <title>G10K-VGP greater horseshoe bat female genome, primary haplotype.</title>
        <authorList>
            <person name="Teeling E."/>
            <person name="Myers G."/>
            <person name="Vernes S."/>
            <person name="Pippel M."/>
            <person name="Winkler S."/>
            <person name="Fedrigo O."/>
            <person name="Rhie A."/>
            <person name="Koren S."/>
            <person name="Phillippy A."/>
            <person name="Lewin H."/>
            <person name="Damas J."/>
            <person name="Howe K."/>
            <person name="Mountcastle J."/>
            <person name="Jarvis E.D."/>
        </authorList>
    </citation>
    <scope>NUCLEOTIDE SEQUENCE [LARGE SCALE GENOMIC DNA]</scope>
</reference>
<feature type="region of interest" description="Disordered" evidence="2">
    <location>
        <begin position="1"/>
        <end position="134"/>
    </location>
</feature>
<dbReference type="PANTHER" id="PTHR34256">
    <property type="entry name" value="UPF0561 PROTEIN C2ORF68"/>
    <property type="match status" value="1"/>
</dbReference>
<accession>A0A671ETJ8</accession>
<dbReference type="AlphaFoldDB" id="A0A671ETJ8"/>
<evidence type="ECO:0000313" key="4">
    <source>
        <dbReference type="Proteomes" id="UP000472240"/>
    </source>
</evidence>
<sequence>MAATPDPGPGLCCKPGGRLDMSHGFVHHIRRNQLARYRPAPAVPPPPAQRSRAVPDSRSALRRDDYDKKVKQAAKEKVRRRHTPAPTRPRKPDLPVYLPRHRDGSTHPSNPDCEESGDGSSSGGSEPEPSGHQLFCLEYEADSGEITSVIVYQDDDPGRVSEEVSAHTPLDPSMREALELRIQEEIAKRQSRH</sequence>
<dbReference type="InParanoid" id="A0A671ETJ8"/>
<name>A0A671ETJ8_RHIFE</name>
<keyword evidence="4" id="KW-1185">Reference proteome</keyword>
<comment type="similarity">
    <text evidence="1">Belongs to the UPF0561 family.</text>
</comment>
<dbReference type="Ensembl" id="ENSRFET00010018242.1">
    <property type="protein sequence ID" value="ENSRFEP00010016724.1"/>
    <property type="gene ID" value="ENSRFEG00010011347.1"/>
</dbReference>
<dbReference type="Pfam" id="PF10573">
    <property type="entry name" value="UPF0561"/>
    <property type="match status" value="2"/>
</dbReference>
<protein>
    <submittedName>
        <fullName evidence="3">Chromosome 2 open reading frame 68</fullName>
    </submittedName>
</protein>